<dbReference type="GO" id="GO:0009103">
    <property type="term" value="P:lipopolysaccharide biosynthetic process"/>
    <property type="evidence" value="ECO:0007669"/>
    <property type="project" value="InterPro"/>
</dbReference>
<keyword evidence="4" id="KW-1185">Reference proteome</keyword>
<dbReference type="SUPFAM" id="SSF56112">
    <property type="entry name" value="Protein kinase-like (PK-like)"/>
    <property type="match status" value="1"/>
</dbReference>
<dbReference type="NCBIfam" id="NF011703">
    <property type="entry name" value="PRK15123.1"/>
    <property type="match status" value="1"/>
</dbReference>
<feature type="active site" evidence="1">
    <location>
        <position position="192"/>
    </location>
</feature>
<dbReference type="InterPro" id="IPR017172">
    <property type="entry name" value="Lsacc_core_hep_kinase_RfaP"/>
</dbReference>
<evidence type="ECO:0000313" key="3">
    <source>
        <dbReference type="EMBL" id="CUB07666.1"/>
    </source>
</evidence>
<evidence type="ECO:0000313" key="4">
    <source>
        <dbReference type="Proteomes" id="UP000182108"/>
    </source>
</evidence>
<dbReference type="GO" id="GO:0016301">
    <property type="term" value="F:kinase activity"/>
    <property type="evidence" value="ECO:0007669"/>
    <property type="project" value="UniProtKB-KW"/>
</dbReference>
<dbReference type="InterPro" id="IPR011009">
    <property type="entry name" value="Kinase-like_dom_sf"/>
</dbReference>
<dbReference type="EMBL" id="CYHH01000010">
    <property type="protein sequence ID" value="CUB07666.1"/>
    <property type="molecule type" value="Genomic_DNA"/>
</dbReference>
<dbReference type="AlphaFoldDB" id="A0A0K6IX16"/>
<feature type="compositionally biased region" description="Polar residues" evidence="2">
    <location>
        <begin position="1"/>
        <end position="10"/>
    </location>
</feature>
<sequence>MVETESTQARSAVGGAMGGVPAPPCRAGRPPDHLPAEILSLLPPGDPFERVMALQGEVFRDVPGRRTLRVRLGDESYFVKQHLGVGWREIFKNLFSGKWPVVDASVEWRAIERLRALGIPTTPGVAYASRGSNPARRRSFVMTRDLGDIVSLEDHCRDWPHSPPPLAHKRAILAEVARIARTLHEHGLNHRDFYLCHFCLDGERLRQGEILIYLMDLHRVGVRRVTSRRDRMKDLAALYFSALDIGLSRRDCLRFIRLYRGSLRRTLVGERSFWRQVQARARRLYHKFHGRWPRTPFDETGNLSGTRR</sequence>
<dbReference type="Proteomes" id="UP000182108">
    <property type="component" value="Unassembled WGS sequence"/>
</dbReference>
<proteinExistence type="predicted"/>
<evidence type="ECO:0000256" key="1">
    <source>
        <dbReference type="PIRSR" id="PIRSR037318-50"/>
    </source>
</evidence>
<organism evidence="3 4">
    <name type="scientific">Tepidiphilus thermophilus</name>
    <dbReference type="NCBI Taxonomy" id="876478"/>
    <lineage>
        <taxon>Bacteria</taxon>
        <taxon>Pseudomonadati</taxon>
        <taxon>Pseudomonadota</taxon>
        <taxon>Hydrogenophilia</taxon>
        <taxon>Hydrogenophilales</taxon>
        <taxon>Hydrogenophilaceae</taxon>
        <taxon>Tepidiphilus</taxon>
    </lineage>
</organism>
<evidence type="ECO:0000256" key="2">
    <source>
        <dbReference type="SAM" id="MobiDB-lite"/>
    </source>
</evidence>
<dbReference type="Pfam" id="PF06293">
    <property type="entry name" value="Kdo"/>
    <property type="match status" value="1"/>
</dbReference>
<reference evidence="4" key="1">
    <citation type="submission" date="2015-08" db="EMBL/GenBank/DDBJ databases">
        <authorList>
            <person name="Babu N.S."/>
            <person name="Beckwith C.J."/>
            <person name="Beseler K.G."/>
            <person name="Brison A."/>
            <person name="Carone J.V."/>
            <person name="Caskin T.P."/>
            <person name="Diamond M."/>
            <person name="Durham M.E."/>
            <person name="Foxe J.M."/>
            <person name="Go M."/>
            <person name="Henderson B.A."/>
            <person name="Jones I.B."/>
            <person name="McGettigan J.A."/>
            <person name="Micheletti S.J."/>
            <person name="Nasrallah M.E."/>
            <person name="Ortiz D."/>
            <person name="Piller C.R."/>
            <person name="Privatt S.R."/>
            <person name="Schneider S.L."/>
            <person name="Sharp S."/>
            <person name="Smith T.C."/>
            <person name="Stanton J.D."/>
            <person name="Ullery H.E."/>
            <person name="Wilson R.J."/>
            <person name="Serrano M.G."/>
            <person name="Buck G."/>
            <person name="Lee V."/>
            <person name="Wang Y."/>
            <person name="Carvalho R."/>
            <person name="Voegtly L."/>
            <person name="Shi R."/>
            <person name="Duckworth R."/>
            <person name="Johnson A."/>
            <person name="Loviza R."/>
            <person name="Walstead R."/>
            <person name="Shah Z."/>
            <person name="Kiflezghi M."/>
            <person name="Wade K."/>
            <person name="Ball S.L."/>
            <person name="Bradley K.W."/>
            <person name="Asai D.J."/>
            <person name="Bowman C.A."/>
            <person name="Russell D.A."/>
            <person name="Pope W.H."/>
            <person name="Jacobs-Sera D."/>
            <person name="Hendrix R.W."/>
            <person name="Hatfull G.F."/>
        </authorList>
    </citation>
    <scope>NUCLEOTIDE SEQUENCE [LARGE SCALE GENOMIC DNA]</scope>
    <source>
        <strain evidence="4">JCM 19170</strain>
    </source>
</reference>
<gene>
    <name evidence="3" type="ORF">Ga0061068_11020</name>
</gene>
<dbReference type="PIRSF" id="PIRSF037318">
    <property type="entry name" value="RfaP"/>
    <property type="match status" value="1"/>
</dbReference>
<feature type="region of interest" description="Disordered" evidence="2">
    <location>
        <begin position="1"/>
        <end position="22"/>
    </location>
</feature>
<keyword evidence="3" id="KW-0418">Kinase</keyword>
<name>A0A0K6IX16_9PROT</name>
<keyword evidence="3" id="KW-0808">Transferase</keyword>
<protein>
    <submittedName>
        <fullName evidence="3">Lipopolysaccharide kinase (Kdo/WaaP) family</fullName>
    </submittedName>
</protein>
<accession>A0A0K6IX16</accession>